<protein>
    <recommendedName>
        <fullName evidence="4">Negative modulator of initiation of replication</fullName>
    </recommendedName>
</protein>
<name>A0ABS3CRU2_9ALTE</name>
<comment type="subcellular location">
    <subcellularLocation>
        <location evidence="4">Cytoplasm</location>
    </subcellularLocation>
</comment>
<dbReference type="RefSeq" id="WP_206593687.1">
    <property type="nucleotide sequence ID" value="NZ_JAFKCS010000006.1"/>
</dbReference>
<evidence type="ECO:0000256" key="1">
    <source>
        <dbReference type="ARBA" id="ARBA00022490"/>
    </source>
</evidence>
<comment type="caution">
    <text evidence="7">The sequence shown here is derived from an EMBL/GenBank/DDBJ whole genome shotgun (WGS) entry which is preliminary data.</text>
</comment>
<evidence type="ECO:0000256" key="4">
    <source>
        <dbReference type="PIRNR" id="PIRNR019401"/>
    </source>
</evidence>
<dbReference type="Gene3D" id="1.10.1220.10">
    <property type="entry name" value="Met repressor-like"/>
    <property type="match status" value="1"/>
</dbReference>
<dbReference type="Proteomes" id="UP000663992">
    <property type="component" value="Unassembled WGS sequence"/>
</dbReference>
<dbReference type="SUPFAM" id="SSF47598">
    <property type="entry name" value="Ribbon-helix-helix"/>
    <property type="match status" value="1"/>
</dbReference>
<keyword evidence="1 4" id="KW-0963">Cytoplasm</keyword>
<sequence>MKNIEIDEELYRYIAAQTQHIGESASQILRRLLFSDGAVKPATTQVAAVKEEPAAVAPVKVAPVAKSALPVQEGALFDFLEQAGVAEMGSVVERFIEVLAALARFQGKEFAKVLELKGRNRTYFAISKEELLAAGSSTNPKMLPGSCYWVVTNNNTRKKLTMILEVAKLLGYSTQDANRLARFLDPEFQGDAE</sequence>
<dbReference type="EMBL" id="JAFKCS010000006">
    <property type="protein sequence ID" value="MBN7819846.1"/>
    <property type="molecule type" value="Genomic_DNA"/>
</dbReference>
<evidence type="ECO:0000256" key="3">
    <source>
        <dbReference type="ARBA" id="ARBA00023125"/>
    </source>
</evidence>
<comment type="function">
    <text evidence="4">Negative regulator of replication initiation, which contributes to regulation of DNA replication and ensures that replication initiation occurs exactly once per chromosome per cell cycle. Binds to pairs of hemimethylated GATC sequences in the oriC region, thus preventing assembly of replication proteins and re-initiation at newly replicated origins. Repression is relieved when the region becomes fully methylated.</text>
</comment>
<dbReference type="InterPro" id="IPR036835">
    <property type="entry name" value="SeqA_DNA-bd_C_sf"/>
</dbReference>
<dbReference type="Gene3D" id="1.20.1380.10">
    <property type="entry name" value="Replication modulator SeqA, C-terminal DNA-binding domain"/>
    <property type="match status" value="1"/>
</dbReference>
<organism evidence="7 8">
    <name type="scientific">Bowmanella yangjiangensis</name>
    <dbReference type="NCBI Taxonomy" id="2811230"/>
    <lineage>
        <taxon>Bacteria</taxon>
        <taxon>Pseudomonadati</taxon>
        <taxon>Pseudomonadota</taxon>
        <taxon>Gammaproteobacteria</taxon>
        <taxon>Alteromonadales</taxon>
        <taxon>Alteromonadaceae</taxon>
        <taxon>Bowmanella</taxon>
    </lineage>
</organism>
<gene>
    <name evidence="7" type="ORF">J0A65_08210</name>
</gene>
<dbReference type="InterPro" id="IPR033761">
    <property type="entry name" value="SeqA_N"/>
</dbReference>
<reference evidence="7 8" key="1">
    <citation type="submission" date="2021-03" db="EMBL/GenBank/DDBJ databases">
        <title>novel species isolated from a fishpond in China.</title>
        <authorList>
            <person name="Lu H."/>
            <person name="Cai Z."/>
        </authorList>
    </citation>
    <scope>NUCLEOTIDE SEQUENCE [LARGE SCALE GENOMIC DNA]</scope>
    <source>
        <strain evidence="7 8">Y57</strain>
    </source>
</reference>
<dbReference type="SUPFAM" id="SSF82808">
    <property type="entry name" value="Replication modulator SeqA, C-terminal DNA-binding domain"/>
    <property type="match status" value="1"/>
</dbReference>
<keyword evidence="2 4" id="KW-0236">DNA replication inhibitor</keyword>
<keyword evidence="8" id="KW-1185">Reference proteome</keyword>
<evidence type="ECO:0000256" key="2">
    <source>
        <dbReference type="ARBA" id="ARBA00022880"/>
    </source>
</evidence>
<proteinExistence type="inferred from homology"/>
<evidence type="ECO:0000259" key="6">
    <source>
        <dbReference type="Pfam" id="PF17206"/>
    </source>
</evidence>
<dbReference type="InterPro" id="IPR013321">
    <property type="entry name" value="Arc_rbn_hlx_hlx"/>
</dbReference>
<accession>A0ABS3CRU2</accession>
<evidence type="ECO:0000313" key="8">
    <source>
        <dbReference type="Proteomes" id="UP000663992"/>
    </source>
</evidence>
<dbReference type="PIRSF" id="PIRSF019401">
    <property type="entry name" value="SeqA"/>
    <property type="match status" value="1"/>
</dbReference>
<dbReference type="Pfam" id="PF17206">
    <property type="entry name" value="SeqA_N"/>
    <property type="match status" value="1"/>
</dbReference>
<dbReference type="Pfam" id="PF03925">
    <property type="entry name" value="SeqA"/>
    <property type="match status" value="1"/>
</dbReference>
<evidence type="ECO:0000313" key="7">
    <source>
        <dbReference type="EMBL" id="MBN7819846.1"/>
    </source>
</evidence>
<dbReference type="InterPro" id="IPR005621">
    <property type="entry name" value="SeqA"/>
</dbReference>
<evidence type="ECO:0000259" key="5">
    <source>
        <dbReference type="Pfam" id="PF03925"/>
    </source>
</evidence>
<dbReference type="InterPro" id="IPR010985">
    <property type="entry name" value="Ribbon_hlx_hlx"/>
</dbReference>
<dbReference type="InterPro" id="IPR026577">
    <property type="entry name" value="SeqA_DNA-bd_C"/>
</dbReference>
<keyword evidence="3 4" id="KW-0238">DNA-binding</keyword>
<feature type="domain" description="Negative modulator of initiation of replication SeqA N-terminal" evidence="6">
    <location>
        <begin position="1"/>
        <end position="33"/>
    </location>
</feature>
<comment type="similarity">
    <text evidence="4">Belongs to the SeqA family.</text>
</comment>
<feature type="domain" description="Replication modulator SeqA C-terminal DNA-binding" evidence="5">
    <location>
        <begin position="79"/>
        <end position="180"/>
    </location>
</feature>